<dbReference type="SUPFAM" id="SSF55804">
    <property type="entry name" value="Phoshotransferase/anion transport protein"/>
    <property type="match status" value="1"/>
</dbReference>
<dbReference type="AlphaFoldDB" id="A0AAW6TVU7"/>
<dbReference type="PROSITE" id="PS51094">
    <property type="entry name" value="PTS_EIIA_TYPE_2"/>
    <property type="match status" value="1"/>
</dbReference>
<accession>A0AAW6TVU7</accession>
<dbReference type="CDD" id="cd00211">
    <property type="entry name" value="PTS_IIA_fru"/>
    <property type="match status" value="1"/>
</dbReference>
<keyword evidence="2" id="KW-0762">Sugar transport</keyword>
<comment type="caution">
    <text evidence="2">The sequence shown here is derived from an EMBL/GenBank/DDBJ whole genome shotgun (WGS) entry which is preliminary data.</text>
</comment>
<dbReference type="InterPro" id="IPR016152">
    <property type="entry name" value="PTrfase/Anion_transptr"/>
</dbReference>
<dbReference type="EMBL" id="JASCXX010000013">
    <property type="protein sequence ID" value="MDI6449767.1"/>
    <property type="molecule type" value="Genomic_DNA"/>
</dbReference>
<dbReference type="Proteomes" id="UP001431776">
    <property type="component" value="Unassembled WGS sequence"/>
</dbReference>
<dbReference type="PANTHER" id="PTHR47738">
    <property type="entry name" value="PTS SYSTEM FRUCTOSE-LIKE EIIA COMPONENT-RELATED"/>
    <property type="match status" value="1"/>
</dbReference>
<keyword evidence="2" id="KW-0813">Transport</keyword>
<evidence type="ECO:0000313" key="3">
    <source>
        <dbReference type="Proteomes" id="UP001431776"/>
    </source>
</evidence>
<organism evidence="2 3">
    <name type="scientific">Anaerobaca lacustris</name>
    <dbReference type="NCBI Taxonomy" id="3044600"/>
    <lineage>
        <taxon>Bacteria</taxon>
        <taxon>Pseudomonadati</taxon>
        <taxon>Planctomycetota</taxon>
        <taxon>Phycisphaerae</taxon>
        <taxon>Sedimentisphaerales</taxon>
        <taxon>Anaerobacaceae</taxon>
        <taxon>Anaerobaca</taxon>
    </lineage>
</organism>
<name>A0AAW6TVU7_9BACT</name>
<feature type="domain" description="PTS EIIA type-2" evidence="1">
    <location>
        <begin position="5"/>
        <end position="151"/>
    </location>
</feature>
<evidence type="ECO:0000259" key="1">
    <source>
        <dbReference type="PROSITE" id="PS51094"/>
    </source>
</evidence>
<dbReference type="GO" id="GO:0030295">
    <property type="term" value="F:protein kinase activator activity"/>
    <property type="evidence" value="ECO:0007669"/>
    <property type="project" value="TreeGrafter"/>
</dbReference>
<dbReference type="InterPro" id="IPR051541">
    <property type="entry name" value="PTS_SugarTrans_NitroReg"/>
</dbReference>
<dbReference type="Gene3D" id="3.40.930.10">
    <property type="entry name" value="Mannitol-specific EII, Chain A"/>
    <property type="match status" value="1"/>
</dbReference>
<evidence type="ECO:0000313" key="2">
    <source>
        <dbReference type="EMBL" id="MDI6449767.1"/>
    </source>
</evidence>
<keyword evidence="3" id="KW-1185">Reference proteome</keyword>
<dbReference type="Pfam" id="PF00359">
    <property type="entry name" value="PTS_EIIA_2"/>
    <property type="match status" value="1"/>
</dbReference>
<dbReference type="PANTHER" id="PTHR47738:SF1">
    <property type="entry name" value="NITROGEN REGULATORY PROTEIN"/>
    <property type="match status" value="1"/>
</dbReference>
<dbReference type="RefSeq" id="WP_349245176.1">
    <property type="nucleotide sequence ID" value="NZ_JASCXX010000013.1"/>
</dbReference>
<gene>
    <name evidence="2" type="ORF">QJ522_11980</name>
</gene>
<reference evidence="2" key="1">
    <citation type="submission" date="2023-05" db="EMBL/GenBank/DDBJ databases">
        <title>Anaerotaeda fermentans gen. nov., sp. nov., a novel anaerobic planctomycete of the new family within the order Sedimentisphaerales isolated from Taman Peninsula, Russia.</title>
        <authorList>
            <person name="Khomyakova M.A."/>
            <person name="Merkel A.Y."/>
            <person name="Slobodkin A.I."/>
        </authorList>
    </citation>
    <scope>NUCLEOTIDE SEQUENCE</scope>
    <source>
        <strain evidence="2">M17dextr</strain>
    </source>
</reference>
<dbReference type="InterPro" id="IPR002178">
    <property type="entry name" value="PTS_EIIA_type-2_dom"/>
</dbReference>
<dbReference type="PROSITE" id="PS00372">
    <property type="entry name" value="PTS_EIIA_TYPE_2_HIS"/>
    <property type="match status" value="1"/>
</dbReference>
<protein>
    <submittedName>
        <fullName evidence="2">PTS sugar transporter subunit IIA</fullName>
    </submittedName>
</protein>
<proteinExistence type="predicted"/>
<sequence>MNIADYIHTDHIRVDFRARNKAQALTKIAALAAKSPPLKGVSEEQIHQLLAEREAAVSTGIGHGVAIPHARLDALKDFVILVLLAPDGVEYDAIDRRRVQIFFVVLAPSDKVAEHLKVLAGLARMLSQTTFRKEALKTRTPEILYEVLVRHLSGEAAPAQGDRQKRRLLLIVLYYDQLLNDVLEYLIDVNVDGATILRSEGMGAYISNLPLFASFLGFMREDVKISHTILTLIPEQDEARIVRGIESITGDLDKTRGAMVMTLDVAFYKGTMDML</sequence>